<dbReference type="VEuPathDB" id="VectorBase:GAUT023352"/>
<accession>A0A1A9V246</accession>
<proteinExistence type="predicted"/>
<name>A0A1A9V246_GLOAU</name>
<protein>
    <submittedName>
        <fullName evidence="3">Uncharacterized protein</fullName>
    </submittedName>
</protein>
<dbReference type="AlphaFoldDB" id="A0A1A9V246"/>
<dbReference type="Proteomes" id="UP000078200">
    <property type="component" value="Unassembled WGS sequence"/>
</dbReference>
<evidence type="ECO:0000256" key="1">
    <source>
        <dbReference type="SAM" id="MobiDB-lite"/>
    </source>
</evidence>
<feature type="signal peptide" evidence="2">
    <location>
        <begin position="1"/>
        <end position="24"/>
    </location>
</feature>
<reference evidence="3" key="1">
    <citation type="submission" date="2020-05" db="UniProtKB">
        <authorList>
            <consortium name="EnsemblMetazoa"/>
        </authorList>
    </citation>
    <scope>IDENTIFICATION</scope>
    <source>
        <strain evidence="3">TTRI</strain>
    </source>
</reference>
<evidence type="ECO:0000313" key="4">
    <source>
        <dbReference type="Proteomes" id="UP000078200"/>
    </source>
</evidence>
<evidence type="ECO:0000313" key="3">
    <source>
        <dbReference type="EnsemblMetazoa" id="GAUT023352-PA"/>
    </source>
</evidence>
<keyword evidence="2" id="KW-0732">Signal</keyword>
<dbReference type="STRING" id="7395.A0A1A9V246"/>
<feature type="compositionally biased region" description="Polar residues" evidence="1">
    <location>
        <begin position="30"/>
        <end position="45"/>
    </location>
</feature>
<feature type="chain" id="PRO_5008398970" evidence="2">
    <location>
        <begin position="25"/>
        <end position="206"/>
    </location>
</feature>
<organism evidence="3 4">
    <name type="scientific">Glossina austeni</name>
    <name type="common">Savannah tsetse fly</name>
    <dbReference type="NCBI Taxonomy" id="7395"/>
    <lineage>
        <taxon>Eukaryota</taxon>
        <taxon>Metazoa</taxon>
        <taxon>Ecdysozoa</taxon>
        <taxon>Arthropoda</taxon>
        <taxon>Hexapoda</taxon>
        <taxon>Insecta</taxon>
        <taxon>Pterygota</taxon>
        <taxon>Neoptera</taxon>
        <taxon>Endopterygota</taxon>
        <taxon>Diptera</taxon>
        <taxon>Brachycera</taxon>
        <taxon>Muscomorpha</taxon>
        <taxon>Hippoboscoidea</taxon>
        <taxon>Glossinidae</taxon>
        <taxon>Glossina</taxon>
    </lineage>
</organism>
<evidence type="ECO:0000256" key="2">
    <source>
        <dbReference type="SAM" id="SignalP"/>
    </source>
</evidence>
<sequence>MLKLIVFSQMAILLFTLCFTMINGSSMESDNQFTDSPGNQNQATGGLTMHKRPSFYVGSRYGRSGVSSQLLSSLKTRRFSVVPRNDRFFLSSRYGKRAEAPLDATTRNDFMTPFTAYERALLSEVPTGVRLNDKFKMNDNNSLPSAASAASLLSTPSSSSSATVMSCIYTGLENYYRCNSINEELVATDKLAGAFYGNDVKAEKKK</sequence>
<keyword evidence="4" id="KW-1185">Reference proteome</keyword>
<dbReference type="EnsemblMetazoa" id="GAUT023352-RA">
    <property type="protein sequence ID" value="GAUT023352-PA"/>
    <property type="gene ID" value="GAUT023352"/>
</dbReference>
<feature type="region of interest" description="Disordered" evidence="1">
    <location>
        <begin position="30"/>
        <end position="49"/>
    </location>
</feature>